<organism evidence="1 2">
    <name type="scientific">Morus notabilis</name>
    <dbReference type="NCBI Taxonomy" id="981085"/>
    <lineage>
        <taxon>Eukaryota</taxon>
        <taxon>Viridiplantae</taxon>
        <taxon>Streptophyta</taxon>
        <taxon>Embryophyta</taxon>
        <taxon>Tracheophyta</taxon>
        <taxon>Spermatophyta</taxon>
        <taxon>Magnoliopsida</taxon>
        <taxon>eudicotyledons</taxon>
        <taxon>Gunneridae</taxon>
        <taxon>Pentapetalae</taxon>
        <taxon>rosids</taxon>
        <taxon>fabids</taxon>
        <taxon>Rosales</taxon>
        <taxon>Moraceae</taxon>
        <taxon>Moreae</taxon>
        <taxon>Morus</taxon>
    </lineage>
</organism>
<name>W9QWK8_9ROSA</name>
<sequence>MGQRDFGRNQAEQRREARLDENWGRMSRLFYRSEKENCFPILVVLLFSLSFDFAAEKVYEMAMLTKRRWRSFPTSCVESQPLPPECRLEEIPLDCRFKDHHHHYIGRYRLKRSPGTTLPSSPLSRCVVSTNLKQRRLKFCPNHLCRADAIHLPDFSSSFFRSPPP</sequence>
<accession>W9QWK8</accession>
<dbReference type="EMBL" id="KE344284">
    <property type="protein sequence ID" value="EXB56338.1"/>
    <property type="molecule type" value="Genomic_DNA"/>
</dbReference>
<evidence type="ECO:0000313" key="2">
    <source>
        <dbReference type="Proteomes" id="UP000030645"/>
    </source>
</evidence>
<protein>
    <submittedName>
        <fullName evidence="1">Uncharacterized protein</fullName>
    </submittedName>
</protein>
<evidence type="ECO:0000313" key="1">
    <source>
        <dbReference type="EMBL" id="EXB56338.1"/>
    </source>
</evidence>
<dbReference type="Proteomes" id="UP000030645">
    <property type="component" value="Unassembled WGS sequence"/>
</dbReference>
<reference evidence="2" key="1">
    <citation type="submission" date="2013-01" db="EMBL/GenBank/DDBJ databases">
        <title>Draft Genome Sequence of a Mulberry Tree, Morus notabilis C.K. Schneid.</title>
        <authorList>
            <person name="He N."/>
            <person name="Zhao S."/>
        </authorList>
    </citation>
    <scope>NUCLEOTIDE SEQUENCE</scope>
</reference>
<keyword evidence="2" id="KW-1185">Reference proteome</keyword>
<proteinExistence type="predicted"/>
<dbReference type="AlphaFoldDB" id="W9QWK8"/>
<gene>
    <name evidence="1" type="ORF">L484_024880</name>
</gene>